<dbReference type="AlphaFoldDB" id="A0A8J4BM92"/>
<evidence type="ECO:0000256" key="1">
    <source>
        <dbReference type="SAM" id="SignalP"/>
    </source>
</evidence>
<keyword evidence="3" id="KW-1185">Reference proteome</keyword>
<dbReference type="CDD" id="cd00229">
    <property type="entry name" value="SGNH_hydrolase"/>
    <property type="match status" value="1"/>
</dbReference>
<accession>A0A8J4BM92</accession>
<proteinExistence type="predicted"/>
<feature type="chain" id="PRO_5035327798" description="SGNH hydrolase-type esterase domain-containing protein" evidence="1">
    <location>
        <begin position="23"/>
        <end position="520"/>
    </location>
</feature>
<protein>
    <recommendedName>
        <fullName evidence="4">SGNH hydrolase-type esterase domain-containing protein</fullName>
    </recommendedName>
</protein>
<reference evidence="2" key="1">
    <citation type="journal article" date="2021" name="Proc. Natl. Acad. Sci. U.S.A.">
        <title>Three genomes in the algal genus Volvox reveal the fate of a haploid sex-determining region after a transition to homothallism.</title>
        <authorList>
            <person name="Yamamoto K."/>
            <person name="Hamaji T."/>
            <person name="Kawai-Toyooka H."/>
            <person name="Matsuzaki R."/>
            <person name="Takahashi F."/>
            <person name="Nishimura Y."/>
            <person name="Kawachi M."/>
            <person name="Noguchi H."/>
            <person name="Minakuchi Y."/>
            <person name="Umen J.G."/>
            <person name="Toyoda A."/>
            <person name="Nozaki H."/>
        </authorList>
    </citation>
    <scope>NUCLEOTIDE SEQUENCE</scope>
    <source>
        <strain evidence="2">NIES-3780</strain>
    </source>
</reference>
<name>A0A8J4BM92_9CHLO</name>
<comment type="caution">
    <text evidence="2">The sequence shown here is derived from an EMBL/GenBank/DDBJ whole genome shotgun (WGS) entry which is preliminary data.</text>
</comment>
<organism evidence="2 3">
    <name type="scientific">Volvox africanus</name>
    <dbReference type="NCBI Taxonomy" id="51714"/>
    <lineage>
        <taxon>Eukaryota</taxon>
        <taxon>Viridiplantae</taxon>
        <taxon>Chlorophyta</taxon>
        <taxon>core chlorophytes</taxon>
        <taxon>Chlorophyceae</taxon>
        <taxon>CS clade</taxon>
        <taxon>Chlamydomonadales</taxon>
        <taxon>Volvocaceae</taxon>
        <taxon>Volvox</taxon>
    </lineage>
</organism>
<dbReference type="PANTHER" id="PTHR34407">
    <property type="entry name" value="EXPRESSED PROTEIN"/>
    <property type="match status" value="1"/>
</dbReference>
<evidence type="ECO:0000313" key="3">
    <source>
        <dbReference type="Proteomes" id="UP000747399"/>
    </source>
</evidence>
<evidence type="ECO:0000313" key="2">
    <source>
        <dbReference type="EMBL" id="GIL64503.1"/>
    </source>
</evidence>
<dbReference type="EMBL" id="BNCO01000067">
    <property type="protein sequence ID" value="GIL64503.1"/>
    <property type="molecule type" value="Genomic_DNA"/>
</dbReference>
<gene>
    <name evidence="2" type="ORF">Vafri_18409</name>
</gene>
<sequence length="520" mass="57483">MKYVSFVCLFIYLSSFVPSKCAEELNRQTLTRSIIHYGDTAMFGRLHEKLNGRQCIRVMFIGGSVTHGHGLPNGSMPYPMLFKRALRSAFPCKGYHNITVASKGATATDFWIDYLVGRQEVLLADLDLVVVDTAMNDIHELVMRAGRGAADPNAFIRSHTEILMSMILQESDRVKGVHAATPSSAADCTNESNYTRKWTGAAAIWLGTSTRRTSVWRGPLPRSTDAVHVQLPVAMTHGVPYISIIDGLGPFSSTSSQQWMKNKWYSEPVKDMHPGPWGHKALAKALVHFLDEQARYLRQLPWQQDIYSPVYCPRAPAFVAQNTIDMYLDMTPLHIPTVYLQETKPRMSRCRDWTIKSDVLGKPGLISWKAGAQCTIFALPAEVVRHPVEAGEVHVLVLKSYEHMGWLRVTVAAVPAASADGSDKKTKCILNSGNVNDSSAGNASSSATGSWSSGSTILGSRDIDCLWEEQVSEARMEVVQITKPPHNATLGEDFCLAFSFEVLGSDRAENKVKIIGFTVF</sequence>
<dbReference type="Proteomes" id="UP000747399">
    <property type="component" value="Unassembled WGS sequence"/>
</dbReference>
<evidence type="ECO:0008006" key="4">
    <source>
        <dbReference type="Google" id="ProtNLM"/>
    </source>
</evidence>
<dbReference type="SUPFAM" id="SSF52266">
    <property type="entry name" value="SGNH hydrolase"/>
    <property type="match status" value="1"/>
</dbReference>
<feature type="signal peptide" evidence="1">
    <location>
        <begin position="1"/>
        <end position="22"/>
    </location>
</feature>
<dbReference type="Gene3D" id="3.40.50.1110">
    <property type="entry name" value="SGNH hydrolase"/>
    <property type="match status" value="1"/>
</dbReference>
<dbReference type="InterPro" id="IPR036514">
    <property type="entry name" value="SGNH_hydro_sf"/>
</dbReference>
<dbReference type="PANTHER" id="PTHR34407:SF1">
    <property type="entry name" value="SGNH HYDROLASE-TYPE ESTERASE DOMAIN-CONTAINING PROTEIN"/>
    <property type="match status" value="1"/>
</dbReference>
<keyword evidence="1" id="KW-0732">Signal</keyword>